<keyword evidence="1" id="KW-0472">Membrane</keyword>
<reference evidence="2" key="1">
    <citation type="submission" date="2025-08" db="UniProtKB">
        <authorList>
            <consortium name="Ensembl"/>
        </authorList>
    </citation>
    <scope>IDENTIFICATION</scope>
</reference>
<dbReference type="Ensembl" id="ENSPCET00000024446.1">
    <property type="protein sequence ID" value="ENSPCEP00000023653.1"/>
    <property type="gene ID" value="ENSPCEG00000017928.1"/>
</dbReference>
<sequence>MDCLGNTHLKGNLKNCGKTNLKFMMLTFQGSLEITQSTEDDPLLNAPTFPHHASRSQLKPRFHAIPTVLVANFLLLKHVAFVVLVFLAVMYCSYVNPNEDVCPGNYTSPLKVQSVIIIAKVILWILYVLFEHYVHYHHNEVNSSGQSTRHLKRLPSLIQSTGEMNQFEFFSFVGFGLTNLVN</sequence>
<dbReference type="Proteomes" id="UP000694393">
    <property type="component" value="Unplaced"/>
</dbReference>
<protein>
    <recommendedName>
        <fullName evidence="4">Transmembrane protein 192</fullName>
    </recommendedName>
</protein>
<evidence type="ECO:0000256" key="1">
    <source>
        <dbReference type="SAM" id="Phobius"/>
    </source>
</evidence>
<dbReference type="InterPro" id="IPR029399">
    <property type="entry name" value="TMEM192"/>
</dbReference>
<evidence type="ECO:0000313" key="3">
    <source>
        <dbReference type="Proteomes" id="UP000694393"/>
    </source>
</evidence>
<keyword evidence="1" id="KW-0812">Transmembrane</keyword>
<dbReference type="AlphaFoldDB" id="A0A8C8SRT5"/>
<proteinExistence type="predicted"/>
<evidence type="ECO:0000313" key="2">
    <source>
        <dbReference type="Ensembl" id="ENSPCEP00000023653.1"/>
    </source>
</evidence>
<keyword evidence="3" id="KW-1185">Reference proteome</keyword>
<reference evidence="2" key="2">
    <citation type="submission" date="2025-09" db="UniProtKB">
        <authorList>
            <consortium name="Ensembl"/>
        </authorList>
    </citation>
    <scope>IDENTIFICATION</scope>
</reference>
<keyword evidence="1" id="KW-1133">Transmembrane helix</keyword>
<name>A0A8C8SRT5_9SAUR</name>
<evidence type="ECO:0008006" key="4">
    <source>
        <dbReference type="Google" id="ProtNLM"/>
    </source>
</evidence>
<feature type="transmembrane region" description="Helical" evidence="1">
    <location>
        <begin position="110"/>
        <end position="130"/>
    </location>
</feature>
<accession>A0A8C8SRT5</accession>
<organism evidence="2 3">
    <name type="scientific">Pelusios castaneus</name>
    <name type="common">West African mud turtle</name>
    <dbReference type="NCBI Taxonomy" id="367368"/>
    <lineage>
        <taxon>Eukaryota</taxon>
        <taxon>Metazoa</taxon>
        <taxon>Chordata</taxon>
        <taxon>Craniata</taxon>
        <taxon>Vertebrata</taxon>
        <taxon>Euteleostomi</taxon>
        <taxon>Archelosauria</taxon>
        <taxon>Testudinata</taxon>
        <taxon>Testudines</taxon>
        <taxon>Pleurodira</taxon>
        <taxon>Pelomedusidae</taxon>
        <taxon>Pelusios</taxon>
    </lineage>
</organism>
<feature type="transmembrane region" description="Helical" evidence="1">
    <location>
        <begin position="64"/>
        <end position="90"/>
    </location>
</feature>
<dbReference type="Pfam" id="PF14802">
    <property type="entry name" value="TMEM192"/>
    <property type="match status" value="1"/>
</dbReference>